<reference evidence="3 4" key="1">
    <citation type="submission" date="2015-02" db="EMBL/GenBank/DDBJ databases">
        <title>Draft genome sequences of ten Microbacterium spp. with emphasis on heavy metal contaminated environments.</title>
        <authorList>
            <person name="Corretto E."/>
        </authorList>
    </citation>
    <scope>NUCLEOTIDE SEQUENCE [LARGE SCALE GENOMIC DNA]</scope>
    <source>
        <strain evidence="3 4">BEL4b</strain>
    </source>
</reference>
<organism evidence="3 4">
    <name type="scientific">Microbacterium oxydans</name>
    <dbReference type="NCBI Taxonomy" id="82380"/>
    <lineage>
        <taxon>Bacteria</taxon>
        <taxon>Bacillati</taxon>
        <taxon>Actinomycetota</taxon>
        <taxon>Actinomycetes</taxon>
        <taxon>Micrococcales</taxon>
        <taxon>Microbacteriaceae</taxon>
        <taxon>Microbacterium</taxon>
    </lineage>
</organism>
<keyword evidence="2" id="KW-1133">Transmembrane helix</keyword>
<accession>A0A0F0LA29</accession>
<dbReference type="EMBL" id="JYIW01000021">
    <property type="protein sequence ID" value="KJL30052.1"/>
    <property type="molecule type" value="Genomic_DNA"/>
</dbReference>
<dbReference type="PATRIC" id="fig|82380.11.peg.1225"/>
<dbReference type="RefSeq" id="WP_045278601.1">
    <property type="nucleotide sequence ID" value="NZ_CAKKLT010000009.1"/>
</dbReference>
<keyword evidence="2" id="KW-0812">Transmembrane</keyword>
<keyword evidence="2" id="KW-0472">Membrane</keyword>
<evidence type="ECO:0000256" key="2">
    <source>
        <dbReference type="SAM" id="Phobius"/>
    </source>
</evidence>
<proteinExistence type="predicted"/>
<name>A0A0F0LA29_9MICO</name>
<sequence length="70" mass="7915">MDRDESDAFEPYRQDFAQMPGINGNEMTPSFRELSPSDTTKRGMLWSSIGVGALVVAVGVFFLGDWLHWF</sequence>
<dbReference type="Proteomes" id="UP000033640">
    <property type="component" value="Unassembled WGS sequence"/>
</dbReference>
<gene>
    <name evidence="3" type="ORF">RS83_01194</name>
</gene>
<dbReference type="AlphaFoldDB" id="A0A0F0LA29"/>
<dbReference type="OrthoDB" id="5081923at2"/>
<comment type="caution">
    <text evidence="3">The sequence shown here is derived from an EMBL/GenBank/DDBJ whole genome shotgun (WGS) entry which is preliminary data.</text>
</comment>
<evidence type="ECO:0000256" key="1">
    <source>
        <dbReference type="SAM" id="MobiDB-lite"/>
    </source>
</evidence>
<protein>
    <submittedName>
        <fullName evidence="3">Uncharacterized protein</fullName>
    </submittedName>
</protein>
<evidence type="ECO:0000313" key="3">
    <source>
        <dbReference type="EMBL" id="KJL30052.1"/>
    </source>
</evidence>
<feature type="region of interest" description="Disordered" evidence="1">
    <location>
        <begin position="1"/>
        <end position="38"/>
    </location>
</feature>
<evidence type="ECO:0000313" key="4">
    <source>
        <dbReference type="Proteomes" id="UP000033640"/>
    </source>
</evidence>
<feature type="transmembrane region" description="Helical" evidence="2">
    <location>
        <begin position="44"/>
        <end position="64"/>
    </location>
</feature>